<gene>
    <name evidence="4" type="ORF">POM88_030043</name>
</gene>
<evidence type="ECO:0000313" key="4">
    <source>
        <dbReference type="EMBL" id="KAK1373850.1"/>
    </source>
</evidence>
<organism evidence="4 5">
    <name type="scientific">Heracleum sosnowskyi</name>
    <dbReference type="NCBI Taxonomy" id="360622"/>
    <lineage>
        <taxon>Eukaryota</taxon>
        <taxon>Viridiplantae</taxon>
        <taxon>Streptophyta</taxon>
        <taxon>Embryophyta</taxon>
        <taxon>Tracheophyta</taxon>
        <taxon>Spermatophyta</taxon>
        <taxon>Magnoliopsida</taxon>
        <taxon>eudicotyledons</taxon>
        <taxon>Gunneridae</taxon>
        <taxon>Pentapetalae</taxon>
        <taxon>asterids</taxon>
        <taxon>campanulids</taxon>
        <taxon>Apiales</taxon>
        <taxon>Apiaceae</taxon>
        <taxon>Apioideae</taxon>
        <taxon>apioid superclade</taxon>
        <taxon>Tordylieae</taxon>
        <taxon>Tordyliinae</taxon>
        <taxon>Heracleum</taxon>
    </lineage>
</organism>
<dbReference type="CDD" id="cd04481">
    <property type="entry name" value="RPA1_DBD_B_like"/>
    <property type="match status" value="1"/>
</dbReference>
<dbReference type="PANTHER" id="PTHR47165">
    <property type="entry name" value="OS03G0429900 PROTEIN"/>
    <property type="match status" value="1"/>
</dbReference>
<dbReference type="Pfam" id="PF02721">
    <property type="entry name" value="DUF223"/>
    <property type="match status" value="1"/>
</dbReference>
<dbReference type="SUPFAM" id="SSF50249">
    <property type="entry name" value="Nucleic acid-binding proteins"/>
    <property type="match status" value="3"/>
</dbReference>
<dbReference type="PANTHER" id="PTHR47165:SF4">
    <property type="entry name" value="OS03G0429900 PROTEIN"/>
    <property type="match status" value="1"/>
</dbReference>
<dbReference type="InterPro" id="IPR003871">
    <property type="entry name" value="RFA1B/D_OB_1st"/>
</dbReference>
<feature type="domain" description="Replication factor A C-terminal" evidence="3">
    <location>
        <begin position="280"/>
        <end position="401"/>
    </location>
</feature>
<proteinExistence type="predicted"/>
<dbReference type="InterPro" id="IPR013955">
    <property type="entry name" value="Rep_factor-A_C"/>
</dbReference>
<reference evidence="4" key="1">
    <citation type="submission" date="2023-02" db="EMBL/GenBank/DDBJ databases">
        <title>Genome of toxic invasive species Heracleum sosnowskyi carries increased number of genes despite the absence of recent whole-genome duplications.</title>
        <authorList>
            <person name="Schelkunov M."/>
            <person name="Shtratnikova V."/>
            <person name="Makarenko M."/>
            <person name="Klepikova A."/>
            <person name="Omelchenko D."/>
            <person name="Novikova G."/>
            <person name="Obukhova E."/>
            <person name="Bogdanov V."/>
            <person name="Penin A."/>
            <person name="Logacheva M."/>
        </authorList>
    </citation>
    <scope>NUCLEOTIDE SEQUENCE</scope>
    <source>
        <strain evidence="4">Hsosn_3</strain>
        <tissue evidence="4">Leaf</tissue>
    </source>
</reference>
<accession>A0AAD8HV90</accession>
<dbReference type="CDD" id="cd04480">
    <property type="entry name" value="RPA1_DBD_A_like"/>
    <property type="match status" value="1"/>
</dbReference>
<comment type="caution">
    <text evidence="4">The sequence shown here is derived from an EMBL/GenBank/DDBJ whole genome shotgun (WGS) entry which is preliminary data.</text>
</comment>
<evidence type="ECO:0000313" key="5">
    <source>
        <dbReference type="Proteomes" id="UP001237642"/>
    </source>
</evidence>
<feature type="compositionally biased region" description="Basic and acidic residues" evidence="1">
    <location>
        <begin position="428"/>
        <end position="438"/>
    </location>
</feature>
<feature type="region of interest" description="Disordered" evidence="1">
    <location>
        <begin position="417"/>
        <end position="472"/>
    </location>
</feature>
<dbReference type="AlphaFoldDB" id="A0AAD8HV90"/>
<keyword evidence="5" id="KW-1185">Reference proteome</keyword>
<reference evidence="4" key="2">
    <citation type="submission" date="2023-05" db="EMBL/GenBank/DDBJ databases">
        <authorList>
            <person name="Schelkunov M.I."/>
        </authorList>
    </citation>
    <scope>NUCLEOTIDE SEQUENCE</scope>
    <source>
        <strain evidence="4">Hsosn_3</strain>
        <tissue evidence="4">Leaf</tissue>
    </source>
</reference>
<feature type="compositionally biased region" description="Polar residues" evidence="1">
    <location>
        <begin position="447"/>
        <end position="456"/>
    </location>
</feature>
<evidence type="ECO:0000256" key="1">
    <source>
        <dbReference type="SAM" id="MobiDB-lite"/>
    </source>
</evidence>
<evidence type="ECO:0000259" key="2">
    <source>
        <dbReference type="Pfam" id="PF02721"/>
    </source>
</evidence>
<dbReference type="Pfam" id="PF08646">
    <property type="entry name" value="Rep_fac-A_C"/>
    <property type="match status" value="1"/>
</dbReference>
<protein>
    <submittedName>
        <fullName evidence="4">DUF223 domain-containing protein</fullName>
    </submittedName>
</protein>
<dbReference type="InterPro" id="IPR012340">
    <property type="entry name" value="NA-bd_OB-fold"/>
</dbReference>
<evidence type="ECO:0000259" key="3">
    <source>
        <dbReference type="Pfam" id="PF08646"/>
    </source>
</evidence>
<feature type="domain" description="Replication protein A 70 kDa DNA-binding subunit B/D first OB fold" evidence="2">
    <location>
        <begin position="5"/>
        <end position="111"/>
    </location>
</feature>
<dbReference type="Gene3D" id="2.40.50.140">
    <property type="entry name" value="Nucleic acid-binding proteins"/>
    <property type="match status" value="3"/>
</dbReference>
<name>A0AAD8HV90_9APIA</name>
<sequence>MELNKYDTIKNLNGSTYNWQTRVRLQYTWKGINRQTQEYYGINMIFIDDSNSRIHGFASKKYCEELFEKLVEGQIYCFSNFKVKKYVGDEIFRPVRNEHHIYFTPHTKIEKDANDGLQIDDYAFDLFYMEEIEKLADDNRFLIDMVGKVENIEETIRTNKNNRETIRLKFDLSDGRFRVKVTFFDSLAIETEEAFKKLDVANIFVIISCAKVGRFEGAPNLTNYPATRVFINPNHYSLVELKEKWDKHPTLDVSKTDEDIPQKLLTVKEIRNQKNQTVVNCQVTVKKVDEKQNWYYAQCIDCEIEIIRDKGIYSCTKCPRIFPYPEKRFRLCTICSDETGSMVVIFPDSEVTRFIDKTVVDIHSECLKEEDEENFPKILRTFVNQKYTIKLQITEDNINKGSTVYEAKEIMESHDITDSFDPQEENEMEIRDQSQLKDLEEEDTKNETPQTGNSSNMKKRERTNVQPILYDGNEDVEVKALKTIKKEKK</sequence>
<dbReference type="Proteomes" id="UP001237642">
    <property type="component" value="Unassembled WGS sequence"/>
</dbReference>
<dbReference type="EMBL" id="JAUIZM010000007">
    <property type="protein sequence ID" value="KAK1373850.1"/>
    <property type="molecule type" value="Genomic_DNA"/>
</dbReference>